<dbReference type="EMBL" id="JANUHB010000006">
    <property type="protein sequence ID" value="MCS0810296.1"/>
    <property type="molecule type" value="Genomic_DNA"/>
</dbReference>
<organism evidence="2 3">
    <name type="scientific">Massilia agilis</name>
    <dbReference type="NCBI Taxonomy" id="1811226"/>
    <lineage>
        <taxon>Bacteria</taxon>
        <taxon>Pseudomonadati</taxon>
        <taxon>Pseudomonadota</taxon>
        <taxon>Betaproteobacteria</taxon>
        <taxon>Burkholderiales</taxon>
        <taxon>Oxalobacteraceae</taxon>
        <taxon>Telluria group</taxon>
        <taxon>Massilia</taxon>
    </lineage>
</organism>
<dbReference type="Proteomes" id="UP001206126">
    <property type="component" value="Unassembled WGS sequence"/>
</dbReference>
<proteinExistence type="predicted"/>
<dbReference type="RefSeq" id="WP_258824127.1">
    <property type="nucleotide sequence ID" value="NZ_JANUHB010000006.1"/>
</dbReference>
<name>A0ABT2DGH7_9BURK</name>
<dbReference type="Pfam" id="PF01869">
    <property type="entry name" value="BcrAD_BadFG"/>
    <property type="match status" value="1"/>
</dbReference>
<evidence type="ECO:0000313" key="3">
    <source>
        <dbReference type="Proteomes" id="UP001206126"/>
    </source>
</evidence>
<keyword evidence="3" id="KW-1185">Reference proteome</keyword>
<dbReference type="SUPFAM" id="SSF53067">
    <property type="entry name" value="Actin-like ATPase domain"/>
    <property type="match status" value="2"/>
</dbReference>
<dbReference type="InterPro" id="IPR043129">
    <property type="entry name" value="ATPase_NBD"/>
</dbReference>
<dbReference type="PANTHER" id="PTHR43190:SF3">
    <property type="entry name" value="N-ACETYL-D-GLUCOSAMINE KINASE"/>
    <property type="match status" value="1"/>
</dbReference>
<dbReference type="InterPro" id="IPR002731">
    <property type="entry name" value="ATPase_BadF"/>
</dbReference>
<protein>
    <submittedName>
        <fullName evidence="2">ATPase</fullName>
    </submittedName>
</protein>
<sequence>MLNQEFDPDSGIGLGIDAGGTQTRWALAAPGGAIIAAGHVAGLSALQMSSAAGRQTVHATFSELAREVLSHGRPGRVRAGLTGFGGDGEQLQRWLAELFQVSPRCVKLCNDIEIAYLASFTPGEGYLVYAGTGSIGAFIDGDGKFHRAGGRGVMLDDGGGGFWIAREALRHIWRNEDEQPGCWKDSPMAQAVFDYIGGHDWSLSRQFIYAQERGEVGKLALAVAASAGQDPAAERILCEAGQELARLALALANRFGPRPVALAGRASELHPSIAASMRAALPPDTKLVHTGSQAHFAAARLAASPAPSPNHNPT</sequence>
<feature type="domain" description="ATPase BadF/BadG/BcrA/BcrD type" evidence="1">
    <location>
        <begin position="14"/>
        <end position="267"/>
    </location>
</feature>
<accession>A0ABT2DGH7</accession>
<dbReference type="Gene3D" id="3.30.420.40">
    <property type="match status" value="2"/>
</dbReference>
<gene>
    <name evidence="2" type="ORF">NX774_20430</name>
</gene>
<evidence type="ECO:0000259" key="1">
    <source>
        <dbReference type="Pfam" id="PF01869"/>
    </source>
</evidence>
<dbReference type="PANTHER" id="PTHR43190">
    <property type="entry name" value="N-ACETYL-D-GLUCOSAMINE KINASE"/>
    <property type="match status" value="1"/>
</dbReference>
<reference evidence="2 3" key="1">
    <citation type="submission" date="2022-08" db="EMBL/GenBank/DDBJ databases">
        <title>Reclassification of Massilia species as members of the genera Telluria, Duganella, Pseudoduganella, Mokoshia gen. nov. and Zemynaea gen. nov. using orthogonal and non-orthogonal genome-based approaches.</title>
        <authorList>
            <person name="Bowman J.P."/>
        </authorList>
    </citation>
    <scope>NUCLEOTIDE SEQUENCE [LARGE SCALE GENOMIC DNA]</scope>
    <source>
        <strain evidence="2 3">JCM 31605</strain>
    </source>
</reference>
<evidence type="ECO:0000313" key="2">
    <source>
        <dbReference type="EMBL" id="MCS0810296.1"/>
    </source>
</evidence>
<comment type="caution">
    <text evidence="2">The sequence shown here is derived from an EMBL/GenBank/DDBJ whole genome shotgun (WGS) entry which is preliminary data.</text>
</comment>
<dbReference type="InterPro" id="IPR052519">
    <property type="entry name" value="Euk-type_GlcNAc_Kinase"/>
</dbReference>